<evidence type="ECO:0000313" key="6">
    <source>
        <dbReference type="Proteomes" id="UP000235994"/>
    </source>
</evidence>
<dbReference type="PRINTS" id="PR00080">
    <property type="entry name" value="SDRFAMILY"/>
</dbReference>
<keyword evidence="3" id="KW-0520">NAD</keyword>
<evidence type="ECO:0000256" key="2">
    <source>
        <dbReference type="ARBA" id="ARBA00023002"/>
    </source>
</evidence>
<protein>
    <submittedName>
        <fullName evidence="5">Short-chain dehydrogenase</fullName>
    </submittedName>
</protein>
<dbReference type="InterPro" id="IPR036291">
    <property type="entry name" value="NAD(P)-bd_dom_sf"/>
</dbReference>
<organism evidence="5 6">
    <name type="scientific">Achromobacter pulmonis</name>
    <dbReference type="NCBI Taxonomy" id="1389932"/>
    <lineage>
        <taxon>Bacteria</taxon>
        <taxon>Pseudomonadati</taxon>
        <taxon>Pseudomonadota</taxon>
        <taxon>Betaproteobacteria</taxon>
        <taxon>Burkholderiales</taxon>
        <taxon>Alcaligenaceae</taxon>
        <taxon>Achromobacter</taxon>
    </lineage>
</organism>
<dbReference type="Pfam" id="PF00106">
    <property type="entry name" value="adh_short"/>
    <property type="match status" value="1"/>
</dbReference>
<dbReference type="Gene3D" id="3.40.50.720">
    <property type="entry name" value="NAD(P)-binding Rossmann-like Domain"/>
    <property type="match status" value="1"/>
</dbReference>
<name>A0A2N8KGX4_9BURK</name>
<accession>A0A2N8KGX4</accession>
<keyword evidence="2" id="KW-0560">Oxidoreductase</keyword>
<evidence type="ECO:0000256" key="3">
    <source>
        <dbReference type="ARBA" id="ARBA00023027"/>
    </source>
</evidence>
<dbReference type="Proteomes" id="UP000235994">
    <property type="component" value="Unassembled WGS sequence"/>
</dbReference>
<gene>
    <name evidence="5" type="ORF">C1I89_16830</name>
</gene>
<dbReference type="RefSeq" id="WP_102773819.1">
    <property type="nucleotide sequence ID" value="NZ_POQS01000004.1"/>
</dbReference>
<evidence type="ECO:0000256" key="1">
    <source>
        <dbReference type="ARBA" id="ARBA00006484"/>
    </source>
</evidence>
<dbReference type="GO" id="GO:0016491">
    <property type="term" value="F:oxidoreductase activity"/>
    <property type="evidence" value="ECO:0007669"/>
    <property type="project" value="UniProtKB-KW"/>
</dbReference>
<proteinExistence type="inferred from homology"/>
<dbReference type="AlphaFoldDB" id="A0A2N8KGX4"/>
<comment type="similarity">
    <text evidence="1 4">Belongs to the short-chain dehydrogenases/reductases (SDR) family.</text>
</comment>
<dbReference type="InterPro" id="IPR002347">
    <property type="entry name" value="SDR_fam"/>
</dbReference>
<dbReference type="NCBIfam" id="NF004779">
    <property type="entry name" value="PRK06125.1"/>
    <property type="match status" value="1"/>
</dbReference>
<dbReference type="PANTHER" id="PTHR43477">
    <property type="entry name" value="DIHYDROANTICAPSIN 7-DEHYDROGENASE"/>
    <property type="match status" value="1"/>
</dbReference>
<dbReference type="PANTHER" id="PTHR43477:SF4">
    <property type="entry name" value="DEHYDROGENASE_REDUCTASE SDR FAMILY MEMBER 6"/>
    <property type="match status" value="1"/>
</dbReference>
<keyword evidence="6" id="KW-1185">Reference proteome</keyword>
<evidence type="ECO:0000256" key="4">
    <source>
        <dbReference type="RuleBase" id="RU000363"/>
    </source>
</evidence>
<reference evidence="5 6" key="1">
    <citation type="submission" date="2018-01" db="EMBL/GenBank/DDBJ databases">
        <title>The draft genome of an aniline degradation strain ANB-1.</title>
        <authorList>
            <person name="Zhang L."/>
            <person name="Jiang J."/>
        </authorList>
    </citation>
    <scope>NUCLEOTIDE SEQUENCE [LARGE SCALE GENOMIC DNA]</scope>
    <source>
        <strain evidence="5 6">ANB-1</strain>
    </source>
</reference>
<dbReference type="PRINTS" id="PR00081">
    <property type="entry name" value="GDHRDH"/>
</dbReference>
<sequence length="260" mass="27410">MDLQLGGKRVLITGASKGIGLACAIAFAREGAQPILVARDDAALRAASEAIGEHTGEPVQAHTLDLAQTGAAQRLAEMAGDVDILVNNAGAVPGGALEQVQDERWRAGWDLKVHGYIDLARHYYPRMRAAGAGVIANIIGMAGSAPRADYICGAAANASLIAFTRALGGEAPRHGVRVFGVNPSRTRTDRVLTLAQQRAQARWGDESRWQETLTDLPFGRLMEPAEVADMIVFGASPRAGYLSGTVIDLDGGGQYANQAR</sequence>
<dbReference type="SUPFAM" id="SSF51735">
    <property type="entry name" value="NAD(P)-binding Rossmann-fold domains"/>
    <property type="match status" value="1"/>
</dbReference>
<comment type="caution">
    <text evidence="5">The sequence shown here is derived from an EMBL/GenBank/DDBJ whole genome shotgun (WGS) entry which is preliminary data.</text>
</comment>
<dbReference type="EMBL" id="POQS01000004">
    <property type="protein sequence ID" value="PND32702.1"/>
    <property type="molecule type" value="Genomic_DNA"/>
</dbReference>
<evidence type="ECO:0000313" key="5">
    <source>
        <dbReference type="EMBL" id="PND32702.1"/>
    </source>
</evidence>
<dbReference type="InterPro" id="IPR051122">
    <property type="entry name" value="SDR_DHRS6-like"/>
</dbReference>